<feature type="compositionally biased region" description="Polar residues" evidence="1">
    <location>
        <begin position="26"/>
        <end position="36"/>
    </location>
</feature>
<feature type="compositionally biased region" description="Acidic residues" evidence="1">
    <location>
        <begin position="48"/>
        <end position="63"/>
    </location>
</feature>
<evidence type="ECO:0000256" key="1">
    <source>
        <dbReference type="SAM" id="MobiDB-lite"/>
    </source>
</evidence>
<comment type="caution">
    <text evidence="2">The sequence shown here is derived from an EMBL/GenBank/DDBJ whole genome shotgun (WGS) entry which is preliminary data.</text>
</comment>
<name>A0A0J1HAB0_9GAMM</name>
<dbReference type="OrthoDB" id="5919099at2"/>
<reference evidence="2 3" key="1">
    <citation type="submission" date="2015-05" db="EMBL/GenBank/DDBJ databases">
        <title>Photobacterium galathea sp. nov.</title>
        <authorList>
            <person name="Machado H."/>
            <person name="Gram L."/>
        </authorList>
    </citation>
    <scope>NUCLEOTIDE SEQUENCE [LARGE SCALE GENOMIC DNA]</scope>
    <source>
        <strain evidence="2 3">DSM 22954</strain>
    </source>
</reference>
<dbReference type="AlphaFoldDB" id="A0A0J1HAB0"/>
<sequence>MSRKDNLKKRIDALCQELGIADVPYSDTSSEAQLNTMIDELEDKLPGEDESDDEVNQDNETGTEAEAAHSGDLASDESQETQGADTGHTEVLVGIGELPDGESVDEGPAPEVNTNDDGEMQVLVLKAFQSHTGKRSVLHNVGDKPYLDEETAMEAVEAGLANLIATL</sequence>
<dbReference type="PATRIC" id="fig|320778.3.peg.2717"/>
<evidence type="ECO:0000313" key="2">
    <source>
        <dbReference type="EMBL" id="KLV08635.1"/>
    </source>
</evidence>
<accession>A0A0J1HAB0</accession>
<gene>
    <name evidence="2" type="ORF">ABT57_12450</name>
</gene>
<feature type="region of interest" description="Disordered" evidence="1">
    <location>
        <begin position="22"/>
        <end position="116"/>
    </location>
</feature>
<evidence type="ECO:0000313" key="3">
    <source>
        <dbReference type="Proteomes" id="UP000035909"/>
    </source>
</evidence>
<dbReference type="EMBL" id="LDOU01000013">
    <property type="protein sequence ID" value="KLV08635.1"/>
    <property type="molecule type" value="Genomic_DNA"/>
</dbReference>
<protein>
    <submittedName>
        <fullName evidence="2">Uncharacterized protein</fullName>
    </submittedName>
</protein>
<proteinExistence type="predicted"/>
<keyword evidence="3" id="KW-1185">Reference proteome</keyword>
<dbReference type="STRING" id="320778.ABT57_12450"/>
<organism evidence="2 3">
    <name type="scientific">Photobacterium ganghwense</name>
    <dbReference type="NCBI Taxonomy" id="320778"/>
    <lineage>
        <taxon>Bacteria</taxon>
        <taxon>Pseudomonadati</taxon>
        <taxon>Pseudomonadota</taxon>
        <taxon>Gammaproteobacteria</taxon>
        <taxon>Vibrionales</taxon>
        <taxon>Vibrionaceae</taxon>
        <taxon>Photobacterium</taxon>
    </lineage>
</organism>
<dbReference type="Proteomes" id="UP000035909">
    <property type="component" value="Unassembled WGS sequence"/>
</dbReference>
<dbReference type="RefSeq" id="WP_047885562.1">
    <property type="nucleotide sequence ID" value="NZ_LDOU01000013.1"/>
</dbReference>